<dbReference type="SUPFAM" id="SSF53756">
    <property type="entry name" value="UDP-Glycosyltransferase/glycogen phosphorylase"/>
    <property type="match status" value="1"/>
</dbReference>
<protein>
    <recommendedName>
        <fullName evidence="3">Glycosyltransferase</fullName>
    </recommendedName>
</protein>
<organism evidence="1 2">
    <name type="scientific">Falsibacillus albus</name>
    <dbReference type="NCBI Taxonomy" id="2478915"/>
    <lineage>
        <taxon>Bacteria</taxon>
        <taxon>Bacillati</taxon>
        <taxon>Bacillota</taxon>
        <taxon>Bacilli</taxon>
        <taxon>Bacillales</taxon>
        <taxon>Bacillaceae</taxon>
        <taxon>Falsibacillus</taxon>
    </lineage>
</organism>
<comment type="caution">
    <text evidence="1">The sequence shown here is derived from an EMBL/GenBank/DDBJ whole genome shotgun (WGS) entry which is preliminary data.</text>
</comment>
<dbReference type="OrthoDB" id="2052976at2"/>
<reference evidence="1 2" key="1">
    <citation type="submission" date="2018-10" db="EMBL/GenBank/DDBJ databases">
        <title>Falsibacillus sp. genome draft.</title>
        <authorList>
            <person name="Shi S."/>
        </authorList>
    </citation>
    <scope>NUCLEOTIDE SEQUENCE [LARGE SCALE GENOMIC DNA]</scope>
    <source>
        <strain evidence="1 2">GY 10110</strain>
    </source>
</reference>
<dbReference type="EMBL" id="RCVZ01000008">
    <property type="protein sequence ID" value="RLQ94812.1"/>
    <property type="molecule type" value="Genomic_DNA"/>
</dbReference>
<dbReference type="AlphaFoldDB" id="A0A3L7K295"/>
<dbReference type="RefSeq" id="WP_121680975.1">
    <property type="nucleotide sequence ID" value="NZ_RCVZ01000008.1"/>
</dbReference>
<keyword evidence="2" id="KW-1185">Reference proteome</keyword>
<gene>
    <name evidence="1" type="ORF">D9X91_12525</name>
</gene>
<proteinExistence type="predicted"/>
<evidence type="ECO:0000313" key="1">
    <source>
        <dbReference type="EMBL" id="RLQ94812.1"/>
    </source>
</evidence>
<evidence type="ECO:0008006" key="3">
    <source>
        <dbReference type="Google" id="ProtNLM"/>
    </source>
</evidence>
<evidence type="ECO:0000313" key="2">
    <source>
        <dbReference type="Proteomes" id="UP000276770"/>
    </source>
</evidence>
<sequence>MKKIALIGDSSMLYMPYVSNYEKVLVDNNADYSIINWDRFQMENFDKENKYRDQKIGHRRNFIDYYKYSRFVIKKLSKTKYDKVIVFGIPLSFFLKGFLLKNYKRRYIIDIRDYHKILKVFNTSKLIENSLFTVISSPKYKEWLPKNDRYEINYNTKIKNKESLKPAIVNYKKNTFNISYIGATRDYDINTEFIKNLKNKEKYNIYFHGEGDINKDIKNYLITNNIKNVKLTGRYYREDEDKLYHTSDLINVLRYNDGINNKTALPNRLYNTVLHGKPMLAFKGTFLAEIINDYNLGLVVESFDEIDKDIENYFKGFNIDEYNLGRCNLIQDIIRENHKFIRNLEEFIYI</sequence>
<dbReference type="Gene3D" id="3.40.50.2000">
    <property type="entry name" value="Glycogen Phosphorylase B"/>
    <property type="match status" value="1"/>
</dbReference>
<dbReference type="Proteomes" id="UP000276770">
    <property type="component" value="Unassembled WGS sequence"/>
</dbReference>
<accession>A0A3L7K295</accession>
<name>A0A3L7K295_9BACI</name>